<proteinExistence type="predicted"/>
<feature type="domain" description="Flavodoxin" evidence="1">
    <location>
        <begin position="7"/>
        <end position="136"/>
    </location>
</feature>
<evidence type="ECO:0000313" key="2">
    <source>
        <dbReference type="EMBL" id="MDQ0176998.1"/>
    </source>
</evidence>
<keyword evidence="3" id="KW-1185">Reference proteome</keyword>
<dbReference type="InterPro" id="IPR052200">
    <property type="entry name" value="Protoporphyrinogen_IX_DH"/>
</dbReference>
<dbReference type="Proteomes" id="UP001223586">
    <property type="component" value="Unassembled WGS sequence"/>
</dbReference>
<evidence type="ECO:0000313" key="3">
    <source>
        <dbReference type="Proteomes" id="UP001223586"/>
    </source>
</evidence>
<dbReference type="Pfam" id="PF12724">
    <property type="entry name" value="Flavodoxin_5"/>
    <property type="match status" value="1"/>
</dbReference>
<evidence type="ECO:0000259" key="1">
    <source>
        <dbReference type="Pfam" id="PF12724"/>
    </source>
</evidence>
<dbReference type="PANTHER" id="PTHR38030">
    <property type="entry name" value="PROTOPORPHYRINOGEN IX DEHYDROGENASE [MENAQUINONE]"/>
    <property type="match status" value="1"/>
</dbReference>
<sequence>MKKVVTVYKSKYGSTKKYAEWISERLQCDLFEASKINKATLQKYDIIIFGGGLYAGGINGISIITKNDESLNNKKRIVFTVGLANPENKEQYLPILNKSFTLEMQKNIQFFHFRGGIDYQKLNLIHKSMMAMLKTTVARKPENELSDEDKMLLETYGGTVDFTEKTAIAPLITYVNKLLEENK</sequence>
<comment type="caution">
    <text evidence="2">The sequence shown here is derived from an EMBL/GenBank/DDBJ whole genome shotgun (WGS) entry which is preliminary data.</text>
</comment>
<dbReference type="Gene3D" id="3.40.50.360">
    <property type="match status" value="1"/>
</dbReference>
<dbReference type="PANTHER" id="PTHR38030:SF2">
    <property type="entry name" value="PROTOPORPHYRINOGEN IX DEHYDROGENASE [QUINONE]"/>
    <property type="match status" value="1"/>
</dbReference>
<dbReference type="EMBL" id="JAUSTT010000017">
    <property type="protein sequence ID" value="MDQ0176998.1"/>
    <property type="molecule type" value="Genomic_DNA"/>
</dbReference>
<dbReference type="InterPro" id="IPR029039">
    <property type="entry name" value="Flavoprotein-like_sf"/>
</dbReference>
<organism evidence="2 3">
    <name type="scientific">Bacillus chungangensis</name>
    <dbReference type="NCBI Taxonomy" id="587633"/>
    <lineage>
        <taxon>Bacteria</taxon>
        <taxon>Bacillati</taxon>
        <taxon>Bacillota</taxon>
        <taxon>Bacilli</taxon>
        <taxon>Bacillales</taxon>
        <taxon>Bacillaceae</taxon>
        <taxon>Bacillus</taxon>
    </lineage>
</organism>
<protein>
    <submittedName>
        <fullName evidence="2">Menaquinone-dependent protoporphyrinogen IX oxidase</fullName>
    </submittedName>
</protein>
<name>A0ABT9WUP1_9BACI</name>
<gene>
    <name evidence="2" type="ORF">J2S08_002877</name>
</gene>
<dbReference type="RefSeq" id="WP_307230609.1">
    <property type="nucleotide sequence ID" value="NZ_JAUSTT010000017.1"/>
</dbReference>
<dbReference type="SUPFAM" id="SSF52218">
    <property type="entry name" value="Flavoproteins"/>
    <property type="match status" value="1"/>
</dbReference>
<dbReference type="InterPro" id="IPR026816">
    <property type="entry name" value="Flavodoxin_dom"/>
</dbReference>
<accession>A0ABT9WUP1</accession>
<reference evidence="2 3" key="1">
    <citation type="submission" date="2023-07" db="EMBL/GenBank/DDBJ databases">
        <title>Genomic Encyclopedia of Type Strains, Phase IV (KMG-IV): sequencing the most valuable type-strain genomes for metagenomic binning, comparative biology and taxonomic classification.</title>
        <authorList>
            <person name="Goeker M."/>
        </authorList>
    </citation>
    <scope>NUCLEOTIDE SEQUENCE [LARGE SCALE GENOMIC DNA]</scope>
    <source>
        <strain evidence="2 3">DSM 23837</strain>
    </source>
</reference>